<evidence type="ECO:0000313" key="2">
    <source>
        <dbReference type="Proteomes" id="UP000679690"/>
    </source>
</evidence>
<organism evidence="1 2">
    <name type="scientific">Actinoplanes flavus</name>
    <dbReference type="NCBI Taxonomy" id="2820290"/>
    <lineage>
        <taxon>Bacteria</taxon>
        <taxon>Bacillati</taxon>
        <taxon>Actinomycetota</taxon>
        <taxon>Actinomycetes</taxon>
        <taxon>Micromonosporales</taxon>
        <taxon>Micromonosporaceae</taxon>
        <taxon>Actinoplanes</taxon>
    </lineage>
</organism>
<gene>
    <name evidence="1" type="ORF">J5X75_03300</name>
</gene>
<accession>A0ABS3UCN5</accession>
<comment type="caution">
    <text evidence="1">The sequence shown here is derived from an EMBL/GenBank/DDBJ whole genome shotgun (WGS) entry which is preliminary data.</text>
</comment>
<dbReference type="RefSeq" id="WP_208465757.1">
    <property type="nucleotide sequence ID" value="NZ_JAGFNS010000002.1"/>
</dbReference>
<sequence>MARTKQTHRAIAPNGDAVTLSCVTETMQDDWFWHARMTSKTLAIGVSVGTHEYAEYGIAHNDYTVTQTVQYRGRPLLVAVSPDRLGWQVVWNGPYHSMIFGGAGSAPALRAIVELLDQITLKDSPAGLEIKPQPGSDIVMWSLYGVKFTDSGMVTIYPRDDAAALIPKQEGLAVAQGTVWKKTVDAADGKASLGKYLHAGTEAVAMINDDLGRNPDVTADGQEQLLATLDIRWSR</sequence>
<evidence type="ECO:0000313" key="1">
    <source>
        <dbReference type="EMBL" id="MBO3736542.1"/>
    </source>
</evidence>
<dbReference type="EMBL" id="JAGFNS010000002">
    <property type="protein sequence ID" value="MBO3736542.1"/>
    <property type="molecule type" value="Genomic_DNA"/>
</dbReference>
<dbReference type="Proteomes" id="UP000679690">
    <property type="component" value="Unassembled WGS sequence"/>
</dbReference>
<reference evidence="1 2" key="1">
    <citation type="submission" date="2021-03" db="EMBL/GenBank/DDBJ databases">
        <title>Actinoplanes flavus sp. nov., a novel actinomycete isolated from Coconut Palm rhizosphere soil.</title>
        <authorList>
            <person name="Luo X."/>
        </authorList>
    </citation>
    <scope>NUCLEOTIDE SEQUENCE [LARGE SCALE GENOMIC DNA]</scope>
    <source>
        <strain evidence="1 2">NEAU-H7</strain>
    </source>
</reference>
<proteinExistence type="predicted"/>
<name>A0ABS3UCN5_9ACTN</name>
<keyword evidence="2" id="KW-1185">Reference proteome</keyword>
<protein>
    <submittedName>
        <fullName evidence="1">Uncharacterized protein</fullName>
    </submittedName>
</protein>